<dbReference type="InterPro" id="IPR027417">
    <property type="entry name" value="P-loop_NTPase"/>
</dbReference>
<keyword evidence="3" id="KW-0547">Nucleotide-binding</keyword>
<evidence type="ECO:0000313" key="3">
    <source>
        <dbReference type="EMBL" id="ALE09340.1"/>
    </source>
</evidence>
<dbReference type="SMART" id="SM00490">
    <property type="entry name" value="HELICc"/>
    <property type="match status" value="1"/>
</dbReference>
<evidence type="ECO:0000256" key="2">
    <source>
        <dbReference type="SAM" id="MobiDB-lite"/>
    </source>
</evidence>
<dbReference type="InterPro" id="IPR007527">
    <property type="entry name" value="Znf_SWIM"/>
</dbReference>
<dbReference type="RefSeq" id="WP_060620689.1">
    <property type="nucleotide sequence ID" value="NZ_CP010411.1"/>
</dbReference>
<evidence type="ECO:0000313" key="4">
    <source>
        <dbReference type="Proteomes" id="UP000067206"/>
    </source>
</evidence>
<dbReference type="Gene3D" id="3.40.50.300">
    <property type="entry name" value="P-loop containing nucleotide triphosphate hydrolases"/>
    <property type="match status" value="1"/>
</dbReference>
<dbReference type="InterPro" id="IPR013663">
    <property type="entry name" value="Helicase_SWF/SNF/SWI_bac"/>
</dbReference>
<dbReference type="PANTHER" id="PTHR45629:SF7">
    <property type="entry name" value="DNA EXCISION REPAIR PROTEIN ERCC-6-RELATED"/>
    <property type="match status" value="1"/>
</dbReference>
<keyword evidence="3" id="KW-0067">ATP-binding</keyword>
<dbReference type="GO" id="GO:0015616">
    <property type="term" value="F:DNA translocase activity"/>
    <property type="evidence" value="ECO:0007669"/>
    <property type="project" value="TreeGrafter"/>
</dbReference>
<reference evidence="3 4" key="1">
    <citation type="submission" date="2014-12" db="EMBL/GenBank/DDBJ databases">
        <title>Complete genome sequence of Bifidobacterium longum subsp. infantis BT1.</title>
        <authorList>
            <person name="Kim J.F."/>
            <person name="Kwak M.-J."/>
        </authorList>
    </citation>
    <scope>NUCLEOTIDE SEQUENCE [LARGE SCALE GENOMIC DNA]</scope>
    <source>
        <strain evidence="3 4">BT1</strain>
    </source>
</reference>
<dbReference type="Pfam" id="PF00271">
    <property type="entry name" value="Helicase_C"/>
    <property type="match status" value="1"/>
</dbReference>
<dbReference type="Proteomes" id="UP000067206">
    <property type="component" value="Chromosome"/>
</dbReference>
<dbReference type="GO" id="GO:0008270">
    <property type="term" value="F:zinc ion binding"/>
    <property type="evidence" value="ECO:0007669"/>
    <property type="project" value="InterPro"/>
</dbReference>
<dbReference type="PATRIC" id="fig|1682.24.peg.1279"/>
<dbReference type="InterPro" id="IPR001650">
    <property type="entry name" value="Helicase_C-like"/>
</dbReference>
<keyword evidence="1" id="KW-0378">Hydrolase</keyword>
<dbReference type="GO" id="GO:0005524">
    <property type="term" value="F:ATP binding"/>
    <property type="evidence" value="ECO:0007669"/>
    <property type="project" value="InterPro"/>
</dbReference>
<name>A0A0M5KVA4_BIFLI</name>
<dbReference type="Pfam" id="PF04434">
    <property type="entry name" value="SWIM"/>
    <property type="match status" value="1"/>
</dbReference>
<dbReference type="PROSITE" id="PS51192">
    <property type="entry name" value="HELICASE_ATP_BIND_1"/>
    <property type="match status" value="1"/>
</dbReference>
<dbReference type="PANTHER" id="PTHR45629">
    <property type="entry name" value="SNF2/RAD54 FAMILY MEMBER"/>
    <property type="match status" value="1"/>
</dbReference>
<organism evidence="3 4">
    <name type="scientific">Bifidobacterium longum subsp. infantis</name>
    <dbReference type="NCBI Taxonomy" id="1682"/>
    <lineage>
        <taxon>Bacteria</taxon>
        <taxon>Bacillati</taxon>
        <taxon>Actinomycetota</taxon>
        <taxon>Actinomycetes</taxon>
        <taxon>Bifidobacteriales</taxon>
        <taxon>Bifidobacteriaceae</taxon>
        <taxon>Bifidobacterium</taxon>
    </lineage>
</organism>
<dbReference type="Pfam" id="PF08455">
    <property type="entry name" value="SNF2_assoc"/>
    <property type="match status" value="1"/>
</dbReference>
<accession>A0A0M5KVA4</accession>
<dbReference type="GO" id="GO:0004386">
    <property type="term" value="F:helicase activity"/>
    <property type="evidence" value="ECO:0007669"/>
    <property type="project" value="UniProtKB-KW"/>
</dbReference>
<dbReference type="GO" id="GO:0016787">
    <property type="term" value="F:hydrolase activity"/>
    <property type="evidence" value="ECO:0007669"/>
    <property type="project" value="UniProtKB-KW"/>
</dbReference>
<dbReference type="CDD" id="cd18012">
    <property type="entry name" value="DEXQc_arch_SWI2_SNF2"/>
    <property type="match status" value="1"/>
</dbReference>
<feature type="region of interest" description="Disordered" evidence="2">
    <location>
        <begin position="303"/>
        <end position="326"/>
    </location>
</feature>
<proteinExistence type="predicted"/>
<keyword evidence="3" id="KW-0347">Helicase</keyword>
<protein>
    <submittedName>
        <fullName evidence="3">Putative helicase</fullName>
    </submittedName>
</protein>
<dbReference type="EMBL" id="CP010411">
    <property type="protein sequence ID" value="ALE09340.1"/>
    <property type="molecule type" value="Genomic_DNA"/>
</dbReference>
<dbReference type="InterPro" id="IPR014001">
    <property type="entry name" value="Helicase_ATP-bd"/>
</dbReference>
<dbReference type="InterPro" id="IPR049730">
    <property type="entry name" value="SNF2/RAD54-like_C"/>
</dbReference>
<dbReference type="InterPro" id="IPR000330">
    <property type="entry name" value="SNF2_N"/>
</dbReference>
<sequence>MSKGYGVFGHVPDNADDDDLLPYEDDDSGVSWGHALRRRNPWKRGGDEGADYDDDRYGADDTDDTDDTNEDRSLFAGKSSGIGGISGEADGMLGGAGAAGSRAVTFGGTDSLSAADAVMPYRFRQGRSVWFEDEDEGHFAGAAKRAEAHAVPILALRNDVESSSSNAVLARARSIARKAATMVINPVYSENHRTGYAELDGILRGTTSPSSKYRTSVQFDLDTGEAVGGKCSCPAYGRGYGMCKHMIALAFIFCDDPQRFEGYRAGAVRPSRTLIDYMEHVDRQDAQAKARRRNALMRRFDTAKGRNGAGGRHTNSGYGSRAGTRGGGYQGDSETVGLGQVQLVPILSFIDGVWSVEFKIGSTSNGSSYVLKSIPQFVLTMANGDYADYGQKLAFTHTPDMFDDDSRPLLGFLDDAMAVRRAAEQQDRYYGHIAIDRHLTLSAPEVARLLSVREGRGVQLVLNTWFSGQPASVPVDGGEPDFLMRIARRDFNTYGPDAGYLLTGVPAVETVIDGGKNVWLLLASTNPAGAVSAMMAGSQRKSAAGCRFVRCPKRLIPLRGLLGDLFEPDGEGQVIAGDDIALFARTLLPQLVGAGLLEASEIPRELAELSPTECSLQFYLDRDEHGVQCEVKAHYGDAIVPLLPDGPTVHARDERSIPLSRGVIGRDFDAEHLAIDVVREFFTMPDQRKRVAAATHQTVNGFRTSAARKTAKQFVSDAATIDRDDTTQIVRLFDEGLPALKEVGEVFTTPAFDRLIAPKPPSVKVGLSIKGNLVEISPLADEVPPDEVGALLSSYRRRQRFHQLKDGTLVKLSGANLSTLDRLASDLDLSEQQLNSGLIELPGDRAFLLDGELPDDGSDVVKDASFTEYIDDLKIIDPKSYEVPDSLKHILRPYQVEGFQWLNTLCDKGFGGILADEMGLGKSVQLIALLLSRYHNESSGMPTAQGVDAGNAGNSESAVTGHIAFDSEDGGPHPSLIVCPASLVYNWGAEFAKFAPSFNAVVVAGTKAERRTAIGRAFRADEPTVLVTSYDLLRRDVDDYTANEQRFNVMALDEAQYIKNHTTKIAKAVKAVAADHRFALTGTPIENRLSELWSIFDFLMPGLLGSYKRFHERYELPISNARAADGSTAEGRAAAQVNPEAARVSRQLQSLVGVFIKRRLKSQVLTDLPDKLETTLTVQLAGEQRKLYAAHEQRLRMQLEHSEEADFNTSKIRILAELTKLRQICCDPRLLYADAKDQSAKLAAITELVETCVNEGKKALIFSQFTSFLDLIAERFDAQGLRYYTITGSTPKKKRLELVDQFNADDTPAFLISLKAGNTGLNLTGASVVIHADPWWNAAAQDQATDRAHRIGQTEDVNVYQVVAKDTIEERILELQHTKSELARQFTDASLLADEAGTGASALTEAPASIATLTKDDLLNLLG</sequence>
<dbReference type="PROSITE" id="PS50966">
    <property type="entry name" value="ZF_SWIM"/>
    <property type="match status" value="1"/>
</dbReference>
<dbReference type="PROSITE" id="PS51194">
    <property type="entry name" value="HELICASE_CTER"/>
    <property type="match status" value="1"/>
</dbReference>
<dbReference type="SUPFAM" id="SSF52540">
    <property type="entry name" value="P-loop containing nucleoside triphosphate hydrolases"/>
    <property type="match status" value="2"/>
</dbReference>
<feature type="region of interest" description="Disordered" evidence="2">
    <location>
        <begin position="1"/>
        <end position="80"/>
    </location>
</feature>
<dbReference type="Pfam" id="PF00176">
    <property type="entry name" value="SNF2-rel_dom"/>
    <property type="match status" value="1"/>
</dbReference>
<evidence type="ECO:0000256" key="1">
    <source>
        <dbReference type="ARBA" id="ARBA00022801"/>
    </source>
</evidence>
<feature type="compositionally biased region" description="Acidic residues" evidence="2">
    <location>
        <begin position="14"/>
        <end position="28"/>
    </location>
</feature>
<dbReference type="Gene3D" id="3.40.50.10810">
    <property type="entry name" value="Tandem AAA-ATPase domain"/>
    <property type="match status" value="1"/>
</dbReference>
<feature type="compositionally biased region" description="Acidic residues" evidence="2">
    <location>
        <begin position="48"/>
        <end position="69"/>
    </location>
</feature>
<dbReference type="InterPro" id="IPR050496">
    <property type="entry name" value="SNF2_RAD54_helicase_repair"/>
</dbReference>
<dbReference type="InterPro" id="IPR038718">
    <property type="entry name" value="SNF2-like_sf"/>
</dbReference>
<dbReference type="CDD" id="cd18793">
    <property type="entry name" value="SF2_C_SNF"/>
    <property type="match status" value="1"/>
</dbReference>
<gene>
    <name evidence="3" type="ORF">RY67_1319</name>
</gene>
<dbReference type="SMART" id="SM00487">
    <property type="entry name" value="DEXDc"/>
    <property type="match status" value="1"/>
</dbReference>